<accession>A0A7J7FB83</accession>
<dbReference type="Proteomes" id="UP000551758">
    <property type="component" value="Unassembled WGS sequence"/>
</dbReference>
<gene>
    <name evidence="2" type="ORF">HPG69_008828</name>
</gene>
<feature type="signal peptide" evidence="1">
    <location>
        <begin position="1"/>
        <end position="27"/>
    </location>
</feature>
<feature type="chain" id="PRO_5029702596" evidence="1">
    <location>
        <begin position="28"/>
        <end position="100"/>
    </location>
</feature>
<reference evidence="2 3" key="1">
    <citation type="journal article" date="2020" name="Mol. Biol. Evol.">
        <title>Interspecific Gene Flow and the Evolution of Specialization in Black and White Rhinoceros.</title>
        <authorList>
            <person name="Moodley Y."/>
            <person name="Westbury M.V."/>
            <person name="Russo I.M."/>
            <person name="Gopalakrishnan S."/>
            <person name="Rakotoarivelo A."/>
            <person name="Olsen R.A."/>
            <person name="Prost S."/>
            <person name="Tunstall T."/>
            <person name="Ryder O.A."/>
            <person name="Dalen L."/>
            <person name="Bruford M.W."/>
        </authorList>
    </citation>
    <scope>NUCLEOTIDE SEQUENCE [LARGE SCALE GENOMIC DNA]</scope>
    <source>
        <strain evidence="2">SBR-YM</strain>
        <tissue evidence="2">Skin</tissue>
    </source>
</reference>
<evidence type="ECO:0000313" key="3">
    <source>
        <dbReference type="Proteomes" id="UP000551758"/>
    </source>
</evidence>
<keyword evidence="1" id="KW-0732">Signal</keyword>
<comment type="caution">
    <text evidence="2">The sequence shown here is derived from an EMBL/GenBank/DDBJ whole genome shotgun (WGS) entry which is preliminary data.</text>
</comment>
<name>A0A7J7FB83_DICBM</name>
<sequence>MASSLDCPLLDLLVCLDLVQLLTPCSAQFAVIGTPGPILAVVSEDTDLFCHLSPKDKHGDHGADVDENFFEKAVVELKVAGREKSQTYAEWKMALFQADK</sequence>
<dbReference type="AlphaFoldDB" id="A0A7J7FB83"/>
<keyword evidence="3" id="KW-1185">Reference proteome</keyword>
<proteinExistence type="predicted"/>
<organism evidence="2 3">
    <name type="scientific">Diceros bicornis minor</name>
    <name type="common">South-central black rhinoceros</name>
    <dbReference type="NCBI Taxonomy" id="77932"/>
    <lineage>
        <taxon>Eukaryota</taxon>
        <taxon>Metazoa</taxon>
        <taxon>Chordata</taxon>
        <taxon>Craniata</taxon>
        <taxon>Vertebrata</taxon>
        <taxon>Euteleostomi</taxon>
        <taxon>Mammalia</taxon>
        <taxon>Eutheria</taxon>
        <taxon>Laurasiatheria</taxon>
        <taxon>Perissodactyla</taxon>
        <taxon>Rhinocerotidae</taxon>
        <taxon>Diceros</taxon>
    </lineage>
</organism>
<evidence type="ECO:0000256" key="1">
    <source>
        <dbReference type="SAM" id="SignalP"/>
    </source>
</evidence>
<dbReference type="EMBL" id="JACDTQ010000823">
    <property type="protein sequence ID" value="KAF5925148.1"/>
    <property type="molecule type" value="Genomic_DNA"/>
</dbReference>
<evidence type="ECO:0000313" key="2">
    <source>
        <dbReference type="EMBL" id="KAF5925148.1"/>
    </source>
</evidence>
<protein>
    <submittedName>
        <fullName evidence="2">Uncharacterized protein</fullName>
    </submittedName>
</protein>